<protein>
    <submittedName>
        <fullName evidence="2">SSD domain-containing protein</fullName>
    </submittedName>
</protein>
<proteinExistence type="predicted"/>
<dbReference type="Proteomes" id="UP000887579">
    <property type="component" value="Unplaced"/>
</dbReference>
<name>A0AC34FC42_9BILA</name>
<dbReference type="WBParaSite" id="ES5_v2.g14731.t1">
    <property type="protein sequence ID" value="ES5_v2.g14731.t1"/>
    <property type="gene ID" value="ES5_v2.g14731"/>
</dbReference>
<evidence type="ECO:0000313" key="1">
    <source>
        <dbReference type="Proteomes" id="UP000887579"/>
    </source>
</evidence>
<evidence type="ECO:0000313" key="2">
    <source>
        <dbReference type="WBParaSite" id="ES5_v2.g14731.t1"/>
    </source>
</evidence>
<accession>A0AC34FC42</accession>
<organism evidence="1 2">
    <name type="scientific">Panagrolaimus sp. ES5</name>
    <dbReference type="NCBI Taxonomy" id="591445"/>
    <lineage>
        <taxon>Eukaryota</taxon>
        <taxon>Metazoa</taxon>
        <taxon>Ecdysozoa</taxon>
        <taxon>Nematoda</taxon>
        <taxon>Chromadorea</taxon>
        <taxon>Rhabditida</taxon>
        <taxon>Tylenchina</taxon>
        <taxon>Panagrolaimomorpha</taxon>
        <taxon>Panagrolaimoidea</taxon>
        <taxon>Panagrolaimidae</taxon>
        <taxon>Panagrolaimus</taxon>
    </lineage>
</organism>
<sequence>MKIHPPDLINSFSDDLSSHFSTTSEGETVFIRGIHRFYRALGRFVARNAWAVIVVCMAITIIGAIKTKHTPKKSDLSGYAPYGARSRYELAAYEQFFDYQGQGIKILVMLMATDNGTMIRNTHLNEAVNVIDFISKNFTIYNSREQRPEGFDEYCYGFCLYNEPIRQFYNGYQIQTLNPTSRINLSYPVTSMFGRTFSLQPNFFGIKTYSNEELTEFHAKNKTILTNMKEAKMILLQFRGEREESWTDEQIKAYEIAISEYFINEYKNPYLKVLVVSNSFAQKEIQRGGLKLQPFLAVGFVIMTIFTVITELISSAFAHQCSWYKVINAVTACIVPFCSVGAAFGMLFFAGFRFGPIILVTPFLILAIGVDDSFLMMHAWQRVVSKLRKHPRPDDSIEYRIAEVLAEAGPSITISALTNIMAFIVGGLTSPPEVELFCYANAFALFVDTVFSVTLYAAIMALCGKQEMKSENQTISIFIIILLIGYLALTTYGTLNIGIDLSTRKFFLKDSILLEADVYRSKYVIPNFTPAAIIVNNPGNLSDPHRIEQLNNFIQQFEKMNNSIGSDATKYFLRDYEEYKDPFGDLPAGIKPFDANDLEDFLSWPEYSFWKGFLKVKNGKNGEKVLDKFFVNVGFEGKELVNWEERGRLLKTWRDEVDKYRDIFNATIYSDDALFLDLIKVIPSVSWQSAAATKKREKDIKNVTLKGVRFFEDFENPKKPNVVALA</sequence>
<reference evidence="2" key="1">
    <citation type="submission" date="2022-11" db="UniProtKB">
        <authorList>
            <consortium name="WormBaseParasite"/>
        </authorList>
    </citation>
    <scope>IDENTIFICATION</scope>
</reference>